<reference evidence="5 6" key="1">
    <citation type="journal article" date="2016" name="Fungal Biol.">
        <title>The genome of Xylona heveae provides a window into fungal endophytism.</title>
        <authorList>
            <person name="Gazis R."/>
            <person name="Kuo A."/>
            <person name="Riley R."/>
            <person name="LaButti K."/>
            <person name="Lipzen A."/>
            <person name="Lin J."/>
            <person name="Amirebrahimi M."/>
            <person name="Hesse C.N."/>
            <person name="Spatafora J.W."/>
            <person name="Henrissat B."/>
            <person name="Hainaut M."/>
            <person name="Grigoriev I.V."/>
            <person name="Hibbett D.S."/>
        </authorList>
    </citation>
    <scope>NUCLEOTIDE SEQUENCE [LARGE SCALE GENOMIC DNA]</scope>
    <source>
        <strain evidence="5 6">TC161</strain>
    </source>
</reference>
<dbReference type="SMART" id="SM00066">
    <property type="entry name" value="GAL4"/>
    <property type="match status" value="1"/>
</dbReference>
<evidence type="ECO:0000313" key="6">
    <source>
        <dbReference type="Proteomes" id="UP000076632"/>
    </source>
</evidence>
<evidence type="ECO:0000256" key="1">
    <source>
        <dbReference type="ARBA" id="ARBA00004123"/>
    </source>
</evidence>
<feature type="domain" description="Zn(2)-C6 fungal-type" evidence="4">
    <location>
        <begin position="7"/>
        <end position="39"/>
    </location>
</feature>
<dbReference type="GeneID" id="28899102"/>
<dbReference type="GO" id="GO:0000981">
    <property type="term" value="F:DNA-binding transcription factor activity, RNA polymerase II-specific"/>
    <property type="evidence" value="ECO:0007669"/>
    <property type="project" value="InterPro"/>
</dbReference>
<feature type="region of interest" description="Disordered" evidence="3">
    <location>
        <begin position="46"/>
        <end position="78"/>
    </location>
</feature>
<protein>
    <recommendedName>
        <fullName evidence="4">Zn(2)-C6 fungal-type domain-containing protein</fullName>
    </recommendedName>
</protein>
<dbReference type="Proteomes" id="UP000076632">
    <property type="component" value="Unassembled WGS sequence"/>
</dbReference>
<dbReference type="STRING" id="1328760.A0A164ZGV3"/>
<feature type="compositionally biased region" description="Pro residues" evidence="3">
    <location>
        <begin position="64"/>
        <end position="78"/>
    </location>
</feature>
<dbReference type="CDD" id="cd00067">
    <property type="entry name" value="GAL4"/>
    <property type="match status" value="1"/>
</dbReference>
<dbReference type="OrthoDB" id="4898680at2759"/>
<dbReference type="EMBL" id="KV407467">
    <property type="protein sequence ID" value="KZF19088.1"/>
    <property type="molecule type" value="Genomic_DNA"/>
</dbReference>
<name>A0A164ZGV3_XYLHT</name>
<comment type="subcellular location">
    <subcellularLocation>
        <location evidence="1">Nucleus</location>
    </subcellularLocation>
</comment>
<dbReference type="PROSITE" id="PS50048">
    <property type="entry name" value="ZN2_CY6_FUNGAL_2"/>
    <property type="match status" value="1"/>
</dbReference>
<dbReference type="RefSeq" id="XP_018184643.1">
    <property type="nucleotide sequence ID" value="XM_018333965.1"/>
</dbReference>
<dbReference type="InterPro" id="IPR001138">
    <property type="entry name" value="Zn2Cys6_DnaBD"/>
</dbReference>
<proteinExistence type="predicted"/>
<dbReference type="Pfam" id="PF00172">
    <property type="entry name" value="Zn_clus"/>
    <property type="match status" value="1"/>
</dbReference>
<dbReference type="AlphaFoldDB" id="A0A164ZGV3"/>
<evidence type="ECO:0000313" key="5">
    <source>
        <dbReference type="EMBL" id="KZF19088.1"/>
    </source>
</evidence>
<dbReference type="PANTHER" id="PTHR31001:SF40">
    <property type="entry name" value="ZN(II)2CYS6 TRANSCRIPTION FACTOR (EUROFUNG)"/>
    <property type="match status" value="1"/>
</dbReference>
<sequence>MSSRLAACEACRRSKLACDHKRPVCTRCRNSNRSGLCIYRASPFKRKRDDSSPLVDQHSNRPSPASPPLFSPRRNPYPNPGYLGSSSHAAIFNHIPQGEDNISGSYFPRDAELPADPSHRSDDGNLLTHQGADVLRQLLDKYSLKLLKELVMFWLKKGINLILAGPFVQQCVESMTDFLMSSLQDENWHLIYARRLLHNSAQPLDFNRTSSLSSFSAQFLNQNVRWESLGIFFSAVSRATFDISFFPSLYTTEQEQYALRRLSTKLTDCALDIALSLDCLNDLQLVFQYENFIVHSCVDGDQSYHSWRRLGDVIASIFALGYHEDIETRPEIPPFLIDLRKAAFANTYGDDKNVSIFLGRPPRMSKQFCHFQLPSCPTSLSDSSTFSSRESNVDGWEADTKFSYTAQTRWSALCAFLKEEVLELYGEKNHETRIQKASVIQSKAEAEWHALPAHFRLECSLKQCNQGPFERDFLASVRLNYLHVLFLLRLLLLKTPSEPDNSIVEVAEKMLVLTVEAILLRDQLINSGDGLIWKVAHYGLPAAGIILLAMLKQRNTPSTAKMWQSRVLQNLSVLVAEIQIGTLIKPGEPNYALFSKATHTIQKFLDSVHSTLAKETTPLNYGNDDWTTYLTQDFEVGFWQNLAEHPSLLTLDHVLPAI</sequence>
<accession>A0A164ZGV3</accession>
<evidence type="ECO:0000259" key="4">
    <source>
        <dbReference type="PROSITE" id="PS50048"/>
    </source>
</evidence>
<dbReference type="PROSITE" id="PS00463">
    <property type="entry name" value="ZN2_CY6_FUNGAL_1"/>
    <property type="match status" value="1"/>
</dbReference>
<evidence type="ECO:0000256" key="3">
    <source>
        <dbReference type="SAM" id="MobiDB-lite"/>
    </source>
</evidence>
<dbReference type="InterPro" id="IPR036864">
    <property type="entry name" value="Zn2-C6_fun-type_DNA-bd_sf"/>
</dbReference>
<dbReference type="InterPro" id="IPR050613">
    <property type="entry name" value="Sec_Metabolite_Reg"/>
</dbReference>
<evidence type="ECO:0000256" key="2">
    <source>
        <dbReference type="ARBA" id="ARBA00023242"/>
    </source>
</evidence>
<dbReference type="SUPFAM" id="SSF57701">
    <property type="entry name" value="Zn2/Cys6 DNA-binding domain"/>
    <property type="match status" value="1"/>
</dbReference>
<dbReference type="OMA" id="KLACDHQ"/>
<dbReference type="GO" id="GO:0008270">
    <property type="term" value="F:zinc ion binding"/>
    <property type="evidence" value="ECO:0007669"/>
    <property type="project" value="InterPro"/>
</dbReference>
<keyword evidence="6" id="KW-1185">Reference proteome</keyword>
<dbReference type="CDD" id="cd12148">
    <property type="entry name" value="fungal_TF_MHR"/>
    <property type="match status" value="1"/>
</dbReference>
<organism evidence="5 6">
    <name type="scientific">Xylona heveae (strain CBS 132557 / TC161)</name>
    <dbReference type="NCBI Taxonomy" id="1328760"/>
    <lineage>
        <taxon>Eukaryota</taxon>
        <taxon>Fungi</taxon>
        <taxon>Dikarya</taxon>
        <taxon>Ascomycota</taxon>
        <taxon>Pezizomycotina</taxon>
        <taxon>Xylonomycetes</taxon>
        <taxon>Xylonales</taxon>
        <taxon>Xylonaceae</taxon>
        <taxon>Xylona</taxon>
    </lineage>
</organism>
<gene>
    <name evidence="5" type="ORF">L228DRAFT_257174</name>
</gene>
<dbReference type="Gene3D" id="4.10.240.10">
    <property type="entry name" value="Zn(2)-C6 fungal-type DNA-binding domain"/>
    <property type="match status" value="1"/>
</dbReference>
<dbReference type="PANTHER" id="PTHR31001">
    <property type="entry name" value="UNCHARACTERIZED TRANSCRIPTIONAL REGULATORY PROTEIN"/>
    <property type="match status" value="1"/>
</dbReference>
<keyword evidence="2" id="KW-0539">Nucleus</keyword>
<dbReference type="InParanoid" id="A0A164ZGV3"/>
<dbReference type="GO" id="GO:0005634">
    <property type="term" value="C:nucleus"/>
    <property type="evidence" value="ECO:0007669"/>
    <property type="project" value="UniProtKB-SubCell"/>
</dbReference>